<keyword evidence="5" id="KW-1185">Reference proteome</keyword>
<protein>
    <recommendedName>
        <fullName evidence="6">HpcH/HpaI aldolase/citrate lyase domain-containing protein</fullName>
    </recommendedName>
</protein>
<dbReference type="Pfam" id="PF22484">
    <property type="entry name" value="DUF6986"/>
    <property type="match status" value="1"/>
</dbReference>
<keyword evidence="2" id="KW-0479">Metal-binding</keyword>
<dbReference type="GO" id="GO:0003824">
    <property type="term" value="F:catalytic activity"/>
    <property type="evidence" value="ECO:0007669"/>
    <property type="project" value="InterPro"/>
</dbReference>
<dbReference type="eggNOG" id="COG2301">
    <property type="taxonomic scope" value="Bacteria"/>
</dbReference>
<dbReference type="GO" id="GO:0006107">
    <property type="term" value="P:oxaloacetate metabolic process"/>
    <property type="evidence" value="ECO:0007669"/>
    <property type="project" value="TreeGrafter"/>
</dbReference>
<reference evidence="4 5" key="1">
    <citation type="submission" date="2012-06" db="EMBL/GenBank/DDBJ databases">
        <title>Complete genome sequence of Corynebacterium terpenotabidum Y-11 (=DSM 44721).</title>
        <authorList>
            <person name="Ruckert C."/>
            <person name="Albersmeier A."/>
            <person name="Al-Dilaimi A."/>
            <person name="Szczepanowski R."/>
            <person name="Kalinowski J."/>
        </authorList>
    </citation>
    <scope>NUCLEOTIDE SEQUENCE [LARGE SCALE GENOMIC DNA]</scope>
    <source>
        <strain evidence="4 5">Y-11</strain>
    </source>
</reference>
<keyword evidence="3" id="KW-0460">Magnesium</keyword>
<dbReference type="InterPro" id="IPR015813">
    <property type="entry name" value="Pyrv/PenolPyrv_kinase-like_dom"/>
</dbReference>
<comment type="cofactor">
    <cofactor evidence="1">
        <name>Mg(2+)</name>
        <dbReference type="ChEBI" id="CHEBI:18420"/>
    </cofactor>
</comment>
<evidence type="ECO:0000256" key="1">
    <source>
        <dbReference type="ARBA" id="ARBA00001946"/>
    </source>
</evidence>
<dbReference type="GO" id="GO:0000287">
    <property type="term" value="F:magnesium ion binding"/>
    <property type="evidence" value="ECO:0007669"/>
    <property type="project" value="TreeGrafter"/>
</dbReference>
<dbReference type="PANTHER" id="PTHR32308">
    <property type="entry name" value="LYASE BETA SUBUNIT, PUTATIVE (AFU_ORTHOLOGUE AFUA_4G13030)-RELATED"/>
    <property type="match status" value="1"/>
</dbReference>
<evidence type="ECO:0000313" key="4">
    <source>
        <dbReference type="EMBL" id="AGP31853.1"/>
    </source>
</evidence>
<evidence type="ECO:0000313" key="5">
    <source>
        <dbReference type="Proteomes" id="UP000014809"/>
    </source>
</evidence>
<dbReference type="PANTHER" id="PTHR32308:SF10">
    <property type="entry name" value="CITRATE LYASE SUBUNIT BETA"/>
    <property type="match status" value="1"/>
</dbReference>
<evidence type="ECO:0000256" key="2">
    <source>
        <dbReference type="ARBA" id="ARBA00022723"/>
    </source>
</evidence>
<proteinExistence type="predicted"/>
<organism evidence="4 5">
    <name type="scientific">Corynebacterium terpenotabidum Y-11</name>
    <dbReference type="NCBI Taxonomy" id="1200352"/>
    <lineage>
        <taxon>Bacteria</taxon>
        <taxon>Bacillati</taxon>
        <taxon>Actinomycetota</taxon>
        <taxon>Actinomycetes</taxon>
        <taxon>Mycobacteriales</taxon>
        <taxon>Corynebacteriaceae</taxon>
        <taxon>Corynebacterium</taxon>
    </lineage>
</organism>
<dbReference type="KEGG" id="cter:A606_11070"/>
<evidence type="ECO:0000256" key="3">
    <source>
        <dbReference type="ARBA" id="ARBA00022842"/>
    </source>
</evidence>
<dbReference type="HOGENOM" id="CLU_707531_0_0_11"/>
<dbReference type="Proteomes" id="UP000014809">
    <property type="component" value="Chromosome"/>
</dbReference>
<dbReference type="STRING" id="1200352.A606_11070"/>
<accession>S4XMH8</accession>
<dbReference type="EMBL" id="CP003696">
    <property type="protein sequence ID" value="AGP31853.1"/>
    <property type="molecule type" value="Genomic_DNA"/>
</dbReference>
<dbReference type="RefSeq" id="WP_020442202.1">
    <property type="nucleotide sequence ID" value="NC_021663.1"/>
</dbReference>
<dbReference type="InterPro" id="IPR054255">
    <property type="entry name" value="DUF6986"/>
</dbReference>
<dbReference type="SUPFAM" id="SSF51621">
    <property type="entry name" value="Phosphoenolpyruvate/pyruvate domain"/>
    <property type="match status" value="1"/>
</dbReference>
<dbReference type="InterPro" id="IPR040442">
    <property type="entry name" value="Pyrv_kinase-like_dom_sf"/>
</dbReference>
<dbReference type="AlphaFoldDB" id="S4XMH8"/>
<dbReference type="OrthoDB" id="9808769at2"/>
<dbReference type="Gene3D" id="3.20.20.60">
    <property type="entry name" value="Phosphoenolpyruvate-binding domains"/>
    <property type="match status" value="1"/>
</dbReference>
<name>S4XMH8_9CORY</name>
<gene>
    <name evidence="4" type="ORF">A606_11070</name>
</gene>
<evidence type="ECO:0008006" key="6">
    <source>
        <dbReference type="Google" id="ProtNLM"/>
    </source>
</evidence>
<dbReference type="PATRIC" id="fig|1200352.3.peg.2264"/>
<sequence length="457" mass="49411">MKSDAPLIDLATRLGALADARLAVTDDLVRGRWATPVVWRQPVHTVYVPAQLMTGDAHDPDIARTWGDAALAALEAYGDAAFLQSAATALAGDLGVPDQDAATVGALTIAKLETEPIEDLRIDFEDGFTQRGVPLSDRDADEDARAAEAADILRGWFSGVRGDTTTAPSFAGIRFKSFDPAVRDRGLRTLVIVLSGLAEGGVLKNLLETNPRALRLTLPKVQHHSQVETFVEILTMLEDRFAVPQIPFEVQVETPQAIVGVDGEAEPTRILAAGQGRILSLHYGTYDYSASLGVDAAEQSMEHPVADHAKDVLQVATAAVGVELSDGSTNRIPVGTGAEILAGWRLHHRLVTRHLRRAVRQGWDLHAHQLVTRHLATIAYFRASWATSAERLRDYVAGDATRWMDEPATAKAMAGYLLRAHACGAVTDAELATTGVTPDDLRILQVTGRLQDRRKES</sequence>